<keyword evidence="1" id="KW-0677">Repeat</keyword>
<dbReference type="Gene3D" id="3.40.50.300">
    <property type="entry name" value="P-loop containing nucleotide triphosphate hydrolases"/>
    <property type="match status" value="1"/>
</dbReference>
<dbReference type="Pfam" id="PF25013">
    <property type="entry name" value="LRR_Zer-1"/>
    <property type="match status" value="1"/>
</dbReference>
<protein>
    <submittedName>
        <fullName evidence="5">Uncharacterized protein</fullName>
    </submittedName>
</protein>
<dbReference type="GO" id="GO:0006952">
    <property type="term" value="P:defense response"/>
    <property type="evidence" value="ECO:0007669"/>
    <property type="project" value="UniProtKB-KW"/>
</dbReference>
<feature type="domain" description="Zer-1-like leucine-rich repeats region" evidence="4">
    <location>
        <begin position="562"/>
        <end position="628"/>
    </location>
</feature>
<dbReference type="Gene3D" id="1.10.8.430">
    <property type="entry name" value="Helical domain of apoptotic protease-activating factors"/>
    <property type="match status" value="1"/>
</dbReference>
<dbReference type="Proteomes" id="UP000824469">
    <property type="component" value="Unassembled WGS sequence"/>
</dbReference>
<accession>A0AA38LMA7</accession>
<dbReference type="GO" id="GO:0043531">
    <property type="term" value="F:ADP binding"/>
    <property type="evidence" value="ECO:0007669"/>
    <property type="project" value="InterPro"/>
</dbReference>
<dbReference type="Gene3D" id="1.10.10.10">
    <property type="entry name" value="Winged helix-like DNA-binding domain superfamily/Winged helix DNA-binding domain"/>
    <property type="match status" value="1"/>
</dbReference>
<dbReference type="InterPro" id="IPR056845">
    <property type="entry name" value="LRR_Zer-1"/>
</dbReference>
<sequence>MFLAGVSAATKAFTGAVAGEILSSIKEMVAVVMESSSSSPSLHIPELPKKPVDLDDRVEELKKKLFKENISKVGISAMGGSGKTILAAALCKDPQVIEHFGNNIIFQTVSQSPNILGILESMWERITEEEPDPEFHSIEDAHTRLQQWLYNRQPRNWFRMKKPENILVVLDDVWPEVNLRALLFEAEGYKTVVMSRHSVEGVDDAYELPLLGEEDALSLFRFWAFGEQCIPDGISDTLVKQVAAECQGLPLALEVIGCSLMNEPLEYWEWTHSKLSQGEPISKNHEALLKHLAMSTERLDNDMKKCFLDLGLFLDKNQISVAVLLDIWTYVHNIKPIRAYKILRELENRKLLNLINDLPGDHPYTYYGSNTELCIVQHDVLRSLAIYLAANEQTGNICKRLRLFPNSWKAHSDENINAEIVSIHNTGSMNEKLWSEVEFPEARALVLIFSENECFLPAFLQTMSKLKVLIIINQNSITTKLEGMLAFKSLAQLRSLRLEKLIVPPLGDYIQYLKKLQKLSLSLCKGDKGSLDIEVCSKLIGLVEISIDHCLDIKELPANVCNLPSLERLTITNCHDLQKLPDNLQELAGSLKMLMLAACPALKELPASICDLNKLEFLDISQCQCIQTLPHEFGKLQGLKYLYMRECQKLRSLPNTATGLRSLKFVICDKQLKTQWSGVKQSIPNLSLDIAEVKFSLGWLDR</sequence>
<dbReference type="InterPro" id="IPR042197">
    <property type="entry name" value="Apaf_helical"/>
</dbReference>
<comment type="caution">
    <text evidence="5">The sequence shown here is derived from an EMBL/GenBank/DDBJ whole genome shotgun (WGS) entry which is preliminary data.</text>
</comment>
<dbReference type="Pfam" id="PF00931">
    <property type="entry name" value="NB-ARC"/>
    <property type="match status" value="1"/>
</dbReference>
<dbReference type="PANTHER" id="PTHR36766">
    <property type="entry name" value="PLANT BROAD-SPECTRUM MILDEW RESISTANCE PROTEIN RPW8"/>
    <property type="match status" value="1"/>
</dbReference>
<dbReference type="PANTHER" id="PTHR36766:SF30">
    <property type="entry name" value="TIR-NBS TYPE DISEASE RESISTANCE PROTEIN-RELATED"/>
    <property type="match status" value="1"/>
</dbReference>
<dbReference type="Gene3D" id="3.80.10.10">
    <property type="entry name" value="Ribonuclease Inhibitor"/>
    <property type="match status" value="1"/>
</dbReference>
<evidence type="ECO:0000256" key="1">
    <source>
        <dbReference type="ARBA" id="ARBA00022737"/>
    </source>
</evidence>
<evidence type="ECO:0000259" key="3">
    <source>
        <dbReference type="Pfam" id="PF00931"/>
    </source>
</evidence>
<keyword evidence="2" id="KW-0611">Plant defense</keyword>
<reference evidence="5 6" key="1">
    <citation type="journal article" date="2021" name="Nat. Plants">
        <title>The Taxus genome provides insights into paclitaxel biosynthesis.</title>
        <authorList>
            <person name="Xiong X."/>
            <person name="Gou J."/>
            <person name="Liao Q."/>
            <person name="Li Y."/>
            <person name="Zhou Q."/>
            <person name="Bi G."/>
            <person name="Li C."/>
            <person name="Du R."/>
            <person name="Wang X."/>
            <person name="Sun T."/>
            <person name="Guo L."/>
            <person name="Liang H."/>
            <person name="Lu P."/>
            <person name="Wu Y."/>
            <person name="Zhang Z."/>
            <person name="Ro D.K."/>
            <person name="Shang Y."/>
            <person name="Huang S."/>
            <person name="Yan J."/>
        </authorList>
    </citation>
    <scope>NUCLEOTIDE SEQUENCE [LARGE SCALE GENOMIC DNA]</scope>
    <source>
        <strain evidence="5">Ta-2019</strain>
    </source>
</reference>
<feature type="domain" description="NB-ARC" evidence="3">
    <location>
        <begin position="55"/>
        <end position="225"/>
    </location>
</feature>
<dbReference type="InterPro" id="IPR032675">
    <property type="entry name" value="LRR_dom_sf"/>
</dbReference>
<dbReference type="PRINTS" id="PR00364">
    <property type="entry name" value="DISEASERSIST"/>
</dbReference>
<organism evidence="5 6">
    <name type="scientific">Taxus chinensis</name>
    <name type="common">Chinese yew</name>
    <name type="synonym">Taxus wallichiana var. chinensis</name>
    <dbReference type="NCBI Taxonomy" id="29808"/>
    <lineage>
        <taxon>Eukaryota</taxon>
        <taxon>Viridiplantae</taxon>
        <taxon>Streptophyta</taxon>
        <taxon>Embryophyta</taxon>
        <taxon>Tracheophyta</taxon>
        <taxon>Spermatophyta</taxon>
        <taxon>Pinopsida</taxon>
        <taxon>Pinidae</taxon>
        <taxon>Conifers II</taxon>
        <taxon>Cupressales</taxon>
        <taxon>Taxaceae</taxon>
        <taxon>Taxus</taxon>
    </lineage>
</organism>
<dbReference type="SUPFAM" id="SSF52058">
    <property type="entry name" value="L domain-like"/>
    <property type="match status" value="1"/>
</dbReference>
<keyword evidence="6" id="KW-1185">Reference proteome</keyword>
<dbReference type="InterPro" id="IPR036388">
    <property type="entry name" value="WH-like_DNA-bd_sf"/>
</dbReference>
<name>A0AA38LMA7_TAXCH</name>
<proteinExistence type="predicted"/>
<dbReference type="SUPFAM" id="SSF52540">
    <property type="entry name" value="P-loop containing nucleoside triphosphate hydrolases"/>
    <property type="match status" value="1"/>
</dbReference>
<gene>
    <name evidence="5" type="ORF">KI387_001077</name>
</gene>
<dbReference type="InterPro" id="IPR002182">
    <property type="entry name" value="NB-ARC"/>
</dbReference>
<dbReference type="InterPro" id="IPR027417">
    <property type="entry name" value="P-loop_NTPase"/>
</dbReference>
<evidence type="ECO:0000259" key="4">
    <source>
        <dbReference type="Pfam" id="PF25013"/>
    </source>
</evidence>
<evidence type="ECO:0000256" key="2">
    <source>
        <dbReference type="ARBA" id="ARBA00022821"/>
    </source>
</evidence>
<dbReference type="AlphaFoldDB" id="A0AA38LMA7"/>
<evidence type="ECO:0000313" key="5">
    <source>
        <dbReference type="EMBL" id="KAH9328969.1"/>
    </source>
</evidence>
<evidence type="ECO:0000313" key="6">
    <source>
        <dbReference type="Proteomes" id="UP000824469"/>
    </source>
</evidence>
<dbReference type="EMBL" id="JAHRHJ020000001">
    <property type="protein sequence ID" value="KAH9328969.1"/>
    <property type="molecule type" value="Genomic_DNA"/>
</dbReference>